<dbReference type="FunFam" id="3.30.565.10:FF:000010">
    <property type="entry name" value="Sensor histidine kinase RcsC"/>
    <property type="match status" value="1"/>
</dbReference>
<dbReference type="InterPro" id="IPR004358">
    <property type="entry name" value="Sig_transdc_His_kin-like_C"/>
</dbReference>
<dbReference type="SMART" id="SM00448">
    <property type="entry name" value="REC"/>
    <property type="match status" value="1"/>
</dbReference>
<dbReference type="Gene3D" id="3.30.565.10">
    <property type="entry name" value="Histidine kinase-like ATPase, C-terminal domain"/>
    <property type="match status" value="1"/>
</dbReference>
<evidence type="ECO:0000313" key="12">
    <source>
        <dbReference type="Proteomes" id="UP000470213"/>
    </source>
</evidence>
<evidence type="ECO:0000256" key="7">
    <source>
        <dbReference type="PROSITE-ProRule" id="PRU00169"/>
    </source>
</evidence>
<dbReference type="PROSITE" id="PS50110">
    <property type="entry name" value="RESPONSE_REGULATORY"/>
    <property type="match status" value="1"/>
</dbReference>
<evidence type="ECO:0000256" key="2">
    <source>
        <dbReference type="ARBA" id="ARBA00012438"/>
    </source>
</evidence>
<evidence type="ECO:0000259" key="9">
    <source>
        <dbReference type="PROSITE" id="PS50110"/>
    </source>
</evidence>
<dbReference type="SUPFAM" id="SSF55785">
    <property type="entry name" value="PYP-like sensor domain (PAS domain)"/>
    <property type="match status" value="1"/>
</dbReference>
<dbReference type="PROSITE" id="PS50113">
    <property type="entry name" value="PAC"/>
    <property type="match status" value="1"/>
</dbReference>
<evidence type="ECO:0000256" key="6">
    <source>
        <dbReference type="ARBA" id="ARBA00023012"/>
    </source>
</evidence>
<feature type="modified residue" description="4-aspartylphosphate" evidence="7">
    <location>
        <position position="620"/>
    </location>
</feature>
<dbReference type="InterPro" id="IPR003661">
    <property type="entry name" value="HisK_dim/P_dom"/>
</dbReference>
<keyword evidence="6" id="KW-0902">Two-component regulatory system</keyword>
<sequence length="699" mass="77373">MSVIKSLHEISTDGNLAFVEKVAHLLKMGSEVLGLETAIVSYITGNTYKVMYAVSPDEKIKPNSSYLLADTYCKDTIEADNIVSYHDVAVFPGSEHPCYEKYDLRSYVAAPIRVNNQLYGTLNFSSTCPREAAFSNLDYDYLLLLADWIGSHITKQQSFDEMVQQKAKLEAQNLMLTQITELAGVGTWEYDFLNDSLEWSDMLKGIVHIDVNEKMSAERVLGLIKKEATKKQYQEKFTEIIATGEDCTYELEVLTDAGETRWLETRAHPVMKNGKCIKVIGATRDITERMFTLQSLQEKTELAEKSLEARSGFLANMSHEIRTPIHGVQGMLETLANTPLTSKQKQYLDIAVRSADSLLGIVNDVLDFSKIDSGHMGFEEATVSLDEIIELQVPMFTRLANKKGLALNINTKALKNTMFVADGLRLSQIIINLLTNAIKFTPNGSVALTTRCTEYGAGRFRVKIIVTDTGIGISQPQQEVIFTPFHQAEESTQRRFGGTGLGLAIVKKIVSHYGGNVEVASEIGKGAKFVVTLILNSADEIRRENALGVRANSSRKISREALEKARVLVVEDNEINQIVIKEQLKEIGVNVDLADNGERGVAKVKASIAEQRPYDLVFMDCHMPILDGLQATKCIRELGGQGEAMTIVALTANALNGEKEKCLQAGMNDFISKPVGTSRLHKCLQYHLALSEHALKTSA</sequence>
<dbReference type="Pfam" id="PF02518">
    <property type="entry name" value="HATPase_c"/>
    <property type="match status" value="1"/>
</dbReference>
<dbReference type="NCBIfam" id="TIGR00229">
    <property type="entry name" value="sensory_box"/>
    <property type="match status" value="1"/>
</dbReference>
<dbReference type="SMART" id="SM00387">
    <property type="entry name" value="HATPase_c"/>
    <property type="match status" value="1"/>
</dbReference>
<dbReference type="Proteomes" id="UP000470213">
    <property type="component" value="Unassembled WGS sequence"/>
</dbReference>
<dbReference type="InterPro" id="IPR036097">
    <property type="entry name" value="HisK_dim/P_sf"/>
</dbReference>
<dbReference type="InterPro" id="IPR013656">
    <property type="entry name" value="PAS_4"/>
</dbReference>
<dbReference type="InterPro" id="IPR005467">
    <property type="entry name" value="His_kinase_dom"/>
</dbReference>
<evidence type="ECO:0000256" key="4">
    <source>
        <dbReference type="ARBA" id="ARBA00022679"/>
    </source>
</evidence>
<dbReference type="Gene3D" id="1.10.287.130">
    <property type="match status" value="1"/>
</dbReference>
<dbReference type="CDD" id="cd17546">
    <property type="entry name" value="REC_hyHK_CKI1_RcsC-like"/>
    <property type="match status" value="1"/>
</dbReference>
<evidence type="ECO:0000313" key="11">
    <source>
        <dbReference type="EMBL" id="NDV91738.1"/>
    </source>
</evidence>
<evidence type="ECO:0000256" key="3">
    <source>
        <dbReference type="ARBA" id="ARBA00022553"/>
    </source>
</evidence>
<reference evidence="11 12" key="1">
    <citation type="submission" date="2020-01" db="EMBL/GenBank/DDBJ databases">
        <authorList>
            <person name="Chen J."/>
            <person name="Zhu S."/>
            <person name="Yang J."/>
        </authorList>
    </citation>
    <scope>NUCLEOTIDE SEQUENCE [LARGE SCALE GENOMIC DNA]</scope>
    <source>
        <strain evidence="11 12">345S023</strain>
    </source>
</reference>
<dbReference type="EMBL" id="JAAAWN010000013">
    <property type="protein sequence ID" value="NDV91738.1"/>
    <property type="molecule type" value="Genomic_DNA"/>
</dbReference>
<keyword evidence="12" id="KW-1185">Reference proteome</keyword>
<keyword evidence="4" id="KW-0808">Transferase</keyword>
<dbReference type="PROSITE" id="PS50109">
    <property type="entry name" value="HIS_KIN"/>
    <property type="match status" value="1"/>
</dbReference>
<keyword evidence="3 7" id="KW-0597">Phosphoprotein</keyword>
<feature type="domain" description="Histidine kinase" evidence="8">
    <location>
        <begin position="316"/>
        <end position="537"/>
    </location>
</feature>
<dbReference type="PRINTS" id="PR00344">
    <property type="entry name" value="BCTRLSENSOR"/>
</dbReference>
<dbReference type="InterPro" id="IPR029016">
    <property type="entry name" value="GAF-like_dom_sf"/>
</dbReference>
<dbReference type="Gene3D" id="3.30.450.40">
    <property type="match status" value="1"/>
</dbReference>
<dbReference type="InterPro" id="IPR000014">
    <property type="entry name" value="PAS"/>
</dbReference>
<dbReference type="RefSeq" id="WP_163085744.1">
    <property type="nucleotide sequence ID" value="NZ_JAAAWN010000013.1"/>
</dbReference>
<comment type="caution">
    <text evidence="11">The sequence shown here is derived from an EMBL/GenBank/DDBJ whole genome shotgun (WGS) entry which is preliminary data.</text>
</comment>
<comment type="catalytic activity">
    <reaction evidence="1">
        <text>ATP + protein L-histidine = ADP + protein N-phospho-L-histidine.</text>
        <dbReference type="EC" id="2.7.13.3"/>
    </reaction>
</comment>
<keyword evidence="5" id="KW-0418">Kinase</keyword>
<dbReference type="InterPro" id="IPR001789">
    <property type="entry name" value="Sig_transdc_resp-reg_receiver"/>
</dbReference>
<dbReference type="SUPFAM" id="SSF55781">
    <property type="entry name" value="GAF domain-like"/>
    <property type="match status" value="1"/>
</dbReference>
<dbReference type="InterPro" id="IPR036890">
    <property type="entry name" value="HATPase_C_sf"/>
</dbReference>
<dbReference type="SUPFAM" id="SSF55874">
    <property type="entry name" value="ATPase domain of HSP90 chaperone/DNA topoisomerase II/histidine kinase"/>
    <property type="match status" value="1"/>
</dbReference>
<dbReference type="Gene3D" id="3.30.450.20">
    <property type="entry name" value="PAS domain"/>
    <property type="match status" value="1"/>
</dbReference>
<evidence type="ECO:0000256" key="5">
    <source>
        <dbReference type="ARBA" id="ARBA00022777"/>
    </source>
</evidence>
<dbReference type="Pfam" id="PF08448">
    <property type="entry name" value="PAS_4"/>
    <property type="match status" value="1"/>
</dbReference>
<dbReference type="Gene3D" id="3.40.50.2300">
    <property type="match status" value="1"/>
</dbReference>
<dbReference type="SUPFAM" id="SSF47384">
    <property type="entry name" value="Homodimeric domain of signal transducing histidine kinase"/>
    <property type="match status" value="1"/>
</dbReference>
<name>A0A7X5LLV4_9ALTE</name>
<dbReference type="InterPro" id="IPR003594">
    <property type="entry name" value="HATPase_dom"/>
</dbReference>
<evidence type="ECO:0000259" key="8">
    <source>
        <dbReference type="PROSITE" id="PS50109"/>
    </source>
</evidence>
<dbReference type="InterPro" id="IPR000700">
    <property type="entry name" value="PAS-assoc_C"/>
</dbReference>
<protein>
    <recommendedName>
        <fullName evidence="2">histidine kinase</fullName>
        <ecNumber evidence="2">2.7.13.3</ecNumber>
    </recommendedName>
</protein>
<dbReference type="InterPro" id="IPR003018">
    <property type="entry name" value="GAF"/>
</dbReference>
<dbReference type="PANTHER" id="PTHR45339">
    <property type="entry name" value="HYBRID SIGNAL TRANSDUCTION HISTIDINE KINASE J"/>
    <property type="match status" value="1"/>
</dbReference>
<dbReference type="Pfam" id="PF00072">
    <property type="entry name" value="Response_reg"/>
    <property type="match status" value="1"/>
</dbReference>
<dbReference type="CDD" id="cd16922">
    <property type="entry name" value="HATPase_EvgS-ArcB-TorS-like"/>
    <property type="match status" value="1"/>
</dbReference>
<dbReference type="InterPro" id="IPR011006">
    <property type="entry name" value="CheY-like_superfamily"/>
</dbReference>
<feature type="domain" description="Response regulatory" evidence="9">
    <location>
        <begin position="566"/>
        <end position="688"/>
    </location>
</feature>
<gene>
    <name evidence="11" type="ORF">GTH32_11135</name>
</gene>
<evidence type="ECO:0000256" key="1">
    <source>
        <dbReference type="ARBA" id="ARBA00000085"/>
    </source>
</evidence>
<dbReference type="AlphaFoldDB" id="A0A7X5LLV4"/>
<dbReference type="Pfam" id="PF00512">
    <property type="entry name" value="HisKA"/>
    <property type="match status" value="1"/>
</dbReference>
<organism evidence="11 12">
    <name type="scientific">Alteromonas profundi</name>
    <dbReference type="NCBI Taxonomy" id="2696062"/>
    <lineage>
        <taxon>Bacteria</taxon>
        <taxon>Pseudomonadati</taxon>
        <taxon>Pseudomonadota</taxon>
        <taxon>Gammaproteobacteria</taxon>
        <taxon>Alteromonadales</taxon>
        <taxon>Alteromonadaceae</taxon>
        <taxon>Alteromonas/Salinimonas group</taxon>
        <taxon>Alteromonas</taxon>
    </lineage>
</organism>
<dbReference type="SMART" id="SM00388">
    <property type="entry name" value="HisKA"/>
    <property type="match status" value="1"/>
</dbReference>
<feature type="domain" description="PAC" evidence="10">
    <location>
        <begin position="247"/>
        <end position="298"/>
    </location>
</feature>
<dbReference type="SUPFAM" id="SSF52172">
    <property type="entry name" value="CheY-like"/>
    <property type="match status" value="1"/>
</dbReference>
<dbReference type="EC" id="2.7.13.3" evidence="2"/>
<evidence type="ECO:0000259" key="10">
    <source>
        <dbReference type="PROSITE" id="PS50113"/>
    </source>
</evidence>
<dbReference type="GO" id="GO:0000155">
    <property type="term" value="F:phosphorelay sensor kinase activity"/>
    <property type="evidence" value="ECO:0007669"/>
    <property type="project" value="InterPro"/>
</dbReference>
<dbReference type="PANTHER" id="PTHR45339:SF1">
    <property type="entry name" value="HYBRID SIGNAL TRANSDUCTION HISTIDINE KINASE J"/>
    <property type="match status" value="1"/>
</dbReference>
<dbReference type="CDD" id="cd00082">
    <property type="entry name" value="HisKA"/>
    <property type="match status" value="1"/>
</dbReference>
<dbReference type="Pfam" id="PF13492">
    <property type="entry name" value="GAF_3"/>
    <property type="match status" value="1"/>
</dbReference>
<accession>A0A7X5LLV4</accession>
<proteinExistence type="predicted"/>
<dbReference type="InterPro" id="IPR035965">
    <property type="entry name" value="PAS-like_dom_sf"/>
</dbReference>